<feature type="non-terminal residue" evidence="1">
    <location>
        <position position="1"/>
    </location>
</feature>
<evidence type="ECO:0000313" key="1">
    <source>
        <dbReference type="EMBL" id="CAG8772051.1"/>
    </source>
</evidence>
<gene>
    <name evidence="1" type="ORF">ACOLOM_LOCUS13851</name>
</gene>
<name>A0ACA9R0T8_9GLOM</name>
<protein>
    <submittedName>
        <fullName evidence="1">7373_t:CDS:1</fullName>
    </submittedName>
</protein>
<sequence length="160" mass="16843">NDPVCGNTIMGNNRPTAGICNMACTGDSSQQCGGPDAINIYVKDNYQYTTGPASVLDIYNDSAGWRLLKHQPTTPIPGDEMTVQKCVDACQASGFTSAGVEYGRECYCDNVTYPPGQSQDMGECFMPCTGGHTAASSKSSTQILMHLSVLSPSTPSVVVA</sequence>
<reference evidence="1" key="1">
    <citation type="submission" date="2021-06" db="EMBL/GenBank/DDBJ databases">
        <authorList>
            <person name="Kallberg Y."/>
            <person name="Tangrot J."/>
            <person name="Rosling A."/>
        </authorList>
    </citation>
    <scope>NUCLEOTIDE SEQUENCE</scope>
    <source>
        <strain evidence="1">CL356</strain>
    </source>
</reference>
<organism evidence="1 2">
    <name type="scientific">Acaulospora colombiana</name>
    <dbReference type="NCBI Taxonomy" id="27376"/>
    <lineage>
        <taxon>Eukaryota</taxon>
        <taxon>Fungi</taxon>
        <taxon>Fungi incertae sedis</taxon>
        <taxon>Mucoromycota</taxon>
        <taxon>Glomeromycotina</taxon>
        <taxon>Glomeromycetes</taxon>
        <taxon>Diversisporales</taxon>
        <taxon>Acaulosporaceae</taxon>
        <taxon>Acaulospora</taxon>
    </lineage>
</organism>
<dbReference type="EMBL" id="CAJVPT010065567">
    <property type="protein sequence ID" value="CAG8772051.1"/>
    <property type="molecule type" value="Genomic_DNA"/>
</dbReference>
<dbReference type="Proteomes" id="UP000789525">
    <property type="component" value="Unassembled WGS sequence"/>
</dbReference>
<proteinExistence type="predicted"/>
<feature type="non-terminal residue" evidence="1">
    <location>
        <position position="160"/>
    </location>
</feature>
<accession>A0ACA9R0T8</accession>
<comment type="caution">
    <text evidence="1">The sequence shown here is derived from an EMBL/GenBank/DDBJ whole genome shotgun (WGS) entry which is preliminary data.</text>
</comment>
<evidence type="ECO:0000313" key="2">
    <source>
        <dbReference type="Proteomes" id="UP000789525"/>
    </source>
</evidence>
<keyword evidence="2" id="KW-1185">Reference proteome</keyword>